<dbReference type="SUPFAM" id="SSF56219">
    <property type="entry name" value="DNase I-like"/>
    <property type="match status" value="1"/>
</dbReference>
<name>A0A9P8N6H3_9HYPO</name>
<accession>A0A9P8N6H3</accession>
<sequence length="323" mass="35290">MALLSGIRTQVLSWWQGTPLPGLPDAPCHFQAWHAFDDSSNSWRPIESTSNQAAPGHGHDGFRIVTWNVDATSPLPQMRAGGIISRALGLSSAVDVVFLQEVSQPALSFILGDARIRQLWYSSDADTSKWGGQSFGTITLLSKRRFDRAATLGPVWRVKYPSRFARDALCCDILAPPSSPEQGVVRVRLVNVHLDSLPIRPSHRPRQVSVIASLIRSAGHGLVAGDFNPVLPEDNSLVEDRGLTDAWGQLHGQDPGFTWGLDGKQPFPPGRLDKIAAMGIQVEAIEIMHPEITTHIDASRNETTGPVPWSDHSGLWCHFSVSP</sequence>
<dbReference type="GO" id="GO:0005737">
    <property type="term" value="C:cytoplasm"/>
    <property type="evidence" value="ECO:0007669"/>
    <property type="project" value="TreeGrafter"/>
</dbReference>
<dbReference type="CDD" id="cd09080">
    <property type="entry name" value="TDP2"/>
    <property type="match status" value="1"/>
</dbReference>
<keyword evidence="13" id="KW-1185">Reference proteome</keyword>
<dbReference type="EMBL" id="JAIZPD010000002">
    <property type="protein sequence ID" value="KAH0966866.1"/>
    <property type="molecule type" value="Genomic_DNA"/>
</dbReference>
<evidence type="ECO:0000256" key="7">
    <source>
        <dbReference type="ARBA" id="ARBA00022801"/>
    </source>
</evidence>
<comment type="cofactor">
    <cofactor evidence="2">
        <name>Mg(2+)</name>
        <dbReference type="ChEBI" id="CHEBI:18420"/>
    </cofactor>
</comment>
<keyword evidence="6" id="KW-0227">DNA damage</keyword>
<comment type="cofactor">
    <cofactor evidence="1">
        <name>Mn(2+)</name>
        <dbReference type="ChEBI" id="CHEBI:29035"/>
    </cofactor>
</comment>
<comment type="subcellular location">
    <subcellularLocation>
        <location evidence="3">Nucleus</location>
        <location evidence="3">PML body</location>
    </subcellularLocation>
</comment>
<dbReference type="GO" id="GO:0070260">
    <property type="term" value="F:5'-tyrosyl-DNA phosphodiesterase activity"/>
    <property type="evidence" value="ECO:0007669"/>
    <property type="project" value="TreeGrafter"/>
</dbReference>
<keyword evidence="8" id="KW-0460">Magnesium</keyword>
<dbReference type="Pfam" id="PF03372">
    <property type="entry name" value="Exo_endo_phos"/>
    <property type="match status" value="1"/>
</dbReference>
<protein>
    <submittedName>
        <fullName evidence="12">Endonuclease/Exonuclease/phosphatase family domain-containing protein</fullName>
    </submittedName>
</protein>
<keyword evidence="10" id="KW-0539">Nucleus</keyword>
<evidence type="ECO:0000256" key="5">
    <source>
        <dbReference type="ARBA" id="ARBA00022723"/>
    </source>
</evidence>
<dbReference type="GeneID" id="68351404"/>
<evidence type="ECO:0000256" key="6">
    <source>
        <dbReference type="ARBA" id="ARBA00022763"/>
    </source>
</evidence>
<keyword evidence="9" id="KW-0234">DNA repair</keyword>
<evidence type="ECO:0000256" key="10">
    <source>
        <dbReference type="ARBA" id="ARBA00023242"/>
    </source>
</evidence>
<dbReference type="Proteomes" id="UP000824596">
    <property type="component" value="Unassembled WGS sequence"/>
</dbReference>
<gene>
    <name evidence="12" type="ORF">HRG_02275</name>
</gene>
<evidence type="ECO:0000256" key="3">
    <source>
        <dbReference type="ARBA" id="ARBA00004322"/>
    </source>
</evidence>
<evidence type="ECO:0000256" key="1">
    <source>
        <dbReference type="ARBA" id="ARBA00001936"/>
    </source>
</evidence>
<dbReference type="PANTHER" id="PTHR15822:SF4">
    <property type="entry name" value="TYROSYL-DNA PHOSPHODIESTERASE 2"/>
    <property type="match status" value="1"/>
</dbReference>
<evidence type="ECO:0000259" key="11">
    <source>
        <dbReference type="Pfam" id="PF03372"/>
    </source>
</evidence>
<keyword evidence="4" id="KW-0540">Nuclease</keyword>
<dbReference type="GO" id="GO:0003697">
    <property type="term" value="F:single-stranded DNA binding"/>
    <property type="evidence" value="ECO:0007669"/>
    <property type="project" value="TreeGrafter"/>
</dbReference>
<keyword evidence="12" id="KW-0255">Endonuclease</keyword>
<evidence type="ECO:0000313" key="12">
    <source>
        <dbReference type="EMBL" id="KAH0966866.1"/>
    </source>
</evidence>
<dbReference type="Gene3D" id="3.60.10.10">
    <property type="entry name" value="Endonuclease/exonuclease/phosphatase"/>
    <property type="match status" value="1"/>
</dbReference>
<organism evidence="12 13">
    <name type="scientific">Hirsutella rhossiliensis</name>
    <dbReference type="NCBI Taxonomy" id="111463"/>
    <lineage>
        <taxon>Eukaryota</taxon>
        <taxon>Fungi</taxon>
        <taxon>Dikarya</taxon>
        <taxon>Ascomycota</taxon>
        <taxon>Pezizomycotina</taxon>
        <taxon>Sordariomycetes</taxon>
        <taxon>Hypocreomycetidae</taxon>
        <taxon>Hypocreales</taxon>
        <taxon>Ophiocordycipitaceae</taxon>
        <taxon>Hirsutella</taxon>
    </lineage>
</organism>
<evidence type="ECO:0000256" key="8">
    <source>
        <dbReference type="ARBA" id="ARBA00022842"/>
    </source>
</evidence>
<evidence type="ECO:0000256" key="2">
    <source>
        <dbReference type="ARBA" id="ARBA00001946"/>
    </source>
</evidence>
<keyword evidence="5" id="KW-0479">Metal-binding</keyword>
<feature type="domain" description="Endonuclease/exonuclease/phosphatase" evidence="11">
    <location>
        <begin position="65"/>
        <end position="275"/>
    </location>
</feature>
<keyword evidence="7" id="KW-0378">Hydrolase</keyword>
<dbReference type="AlphaFoldDB" id="A0A9P8N6H3"/>
<reference evidence="12" key="1">
    <citation type="submission" date="2021-09" db="EMBL/GenBank/DDBJ databases">
        <title>A high-quality genome of the endoparasitic fungus Hirsutella rhossiliensis with a comparison of Hirsutella genomes reveals transposable elements contributing to genome size variation.</title>
        <authorList>
            <person name="Lin R."/>
            <person name="Jiao Y."/>
            <person name="Sun X."/>
            <person name="Ling J."/>
            <person name="Xie B."/>
            <person name="Cheng X."/>
        </authorList>
    </citation>
    <scope>NUCLEOTIDE SEQUENCE</scope>
    <source>
        <strain evidence="12">HR02</strain>
    </source>
</reference>
<dbReference type="InterPro" id="IPR036691">
    <property type="entry name" value="Endo/exonu/phosph_ase_sf"/>
</dbReference>
<dbReference type="InterPro" id="IPR005135">
    <property type="entry name" value="Endo/exonuclease/phosphatase"/>
</dbReference>
<evidence type="ECO:0000256" key="4">
    <source>
        <dbReference type="ARBA" id="ARBA00022722"/>
    </source>
</evidence>
<comment type="caution">
    <text evidence="12">The sequence shown here is derived from an EMBL/GenBank/DDBJ whole genome shotgun (WGS) entry which is preliminary data.</text>
</comment>
<dbReference type="OrthoDB" id="9975959at2759"/>
<dbReference type="GO" id="GO:0046872">
    <property type="term" value="F:metal ion binding"/>
    <property type="evidence" value="ECO:0007669"/>
    <property type="project" value="UniProtKB-KW"/>
</dbReference>
<dbReference type="RefSeq" id="XP_044724379.1">
    <property type="nucleotide sequence ID" value="XM_044860746.1"/>
</dbReference>
<evidence type="ECO:0000256" key="9">
    <source>
        <dbReference type="ARBA" id="ARBA00023204"/>
    </source>
</evidence>
<dbReference type="PANTHER" id="PTHR15822">
    <property type="entry name" value="TRAF AND TNF RECEPTOR-ASSOCIATED PROTEIN"/>
    <property type="match status" value="1"/>
</dbReference>
<dbReference type="GO" id="GO:0006302">
    <property type="term" value="P:double-strand break repair"/>
    <property type="evidence" value="ECO:0007669"/>
    <property type="project" value="TreeGrafter"/>
</dbReference>
<evidence type="ECO:0000313" key="13">
    <source>
        <dbReference type="Proteomes" id="UP000824596"/>
    </source>
</evidence>
<dbReference type="GO" id="GO:0004519">
    <property type="term" value="F:endonuclease activity"/>
    <property type="evidence" value="ECO:0007669"/>
    <property type="project" value="UniProtKB-KW"/>
</dbReference>
<dbReference type="InterPro" id="IPR051547">
    <property type="entry name" value="TDP2-like"/>
</dbReference>
<proteinExistence type="predicted"/>